<comment type="subcellular location">
    <subcellularLocation>
        <location evidence="1">Cell membrane</location>
        <topology evidence="1">Multi-pass membrane protein</topology>
    </subcellularLocation>
</comment>
<evidence type="ECO:0000256" key="4">
    <source>
        <dbReference type="ARBA" id="ARBA00022989"/>
    </source>
</evidence>
<keyword evidence="3 7" id="KW-0812">Transmembrane</keyword>
<evidence type="ECO:0000256" key="2">
    <source>
        <dbReference type="ARBA" id="ARBA00022475"/>
    </source>
</evidence>
<dbReference type="STRING" id="22663.A0A2I0LC89"/>
<keyword evidence="5 7" id="KW-0472">Membrane</keyword>
<keyword evidence="4 7" id="KW-1133">Transmembrane helix</keyword>
<name>A0A2I0LC89_PUNGR</name>
<evidence type="ECO:0000256" key="1">
    <source>
        <dbReference type="ARBA" id="ARBA00004651"/>
    </source>
</evidence>
<gene>
    <name evidence="8" type="ORF">CRG98_001353</name>
</gene>
<keyword evidence="9" id="KW-1185">Reference proteome</keyword>
<dbReference type="PANTHER" id="PTHR43302">
    <property type="entry name" value="TRANSPORTER ARSB-RELATED"/>
    <property type="match status" value="1"/>
</dbReference>
<dbReference type="EMBL" id="PGOL01000056">
    <property type="protein sequence ID" value="PKI78295.1"/>
    <property type="molecule type" value="Genomic_DNA"/>
</dbReference>
<dbReference type="AlphaFoldDB" id="A0A2I0LC89"/>
<dbReference type="PANTHER" id="PTHR43302:SF15">
    <property type="entry name" value="SILICON EFFLUX TRANSPORTER LSI2"/>
    <property type="match status" value="1"/>
</dbReference>
<proteinExistence type="predicted"/>
<feature type="transmembrane region" description="Helical" evidence="7">
    <location>
        <begin position="139"/>
        <end position="170"/>
    </location>
</feature>
<dbReference type="GO" id="GO:0005886">
    <property type="term" value="C:plasma membrane"/>
    <property type="evidence" value="ECO:0007669"/>
    <property type="project" value="UniProtKB-SubCell"/>
</dbReference>
<evidence type="ECO:0000313" key="8">
    <source>
        <dbReference type="EMBL" id="PKI78295.1"/>
    </source>
</evidence>
<evidence type="ECO:0000256" key="5">
    <source>
        <dbReference type="ARBA" id="ARBA00023136"/>
    </source>
</evidence>
<comment type="caution">
    <text evidence="8">The sequence shown here is derived from an EMBL/GenBank/DDBJ whole genome shotgun (WGS) entry which is preliminary data.</text>
</comment>
<feature type="region of interest" description="Disordered" evidence="6">
    <location>
        <begin position="50"/>
        <end position="78"/>
    </location>
</feature>
<feature type="transmembrane region" description="Helical" evidence="7">
    <location>
        <begin position="12"/>
        <end position="34"/>
    </location>
</feature>
<accession>A0A2I0LC89</accession>
<evidence type="ECO:0000256" key="7">
    <source>
        <dbReference type="SAM" id="Phobius"/>
    </source>
</evidence>
<reference evidence="8 9" key="1">
    <citation type="submission" date="2017-11" db="EMBL/GenBank/DDBJ databases">
        <title>De-novo sequencing of pomegranate (Punica granatum L.) genome.</title>
        <authorList>
            <person name="Akparov Z."/>
            <person name="Amiraslanov A."/>
            <person name="Hajiyeva S."/>
            <person name="Abbasov M."/>
            <person name="Kaur K."/>
            <person name="Hamwieh A."/>
            <person name="Solovyev V."/>
            <person name="Salamov A."/>
            <person name="Braich B."/>
            <person name="Kosarev P."/>
            <person name="Mahmoud A."/>
            <person name="Hajiyev E."/>
            <person name="Babayeva S."/>
            <person name="Izzatullayeva V."/>
            <person name="Mammadov A."/>
            <person name="Mammadov A."/>
            <person name="Sharifova S."/>
            <person name="Ojaghi J."/>
            <person name="Eynullazada K."/>
            <person name="Bayramov B."/>
            <person name="Abdulazimova A."/>
            <person name="Shahmuradov I."/>
        </authorList>
    </citation>
    <scope>NUCLEOTIDE SEQUENCE [LARGE SCALE GENOMIC DNA]</scope>
    <source>
        <strain evidence="9">cv. AG2017</strain>
        <tissue evidence="8">Leaf</tissue>
    </source>
</reference>
<sequence>MALASTAKVVLGSIAFAIFWILAVFLSVPLLPVGRTADPRPPLRMSHFLSQESNRRLSSSPTGIQSSPKANGSPVNPETIRNRLVSSENEIRMASLNNGLNEDNIFTTSKGVVSVEMRSNDGKETPSAKWKRLVWKSCVYLVTVGMLVSLLMGLNMSWTAITAALALVVLDF</sequence>
<keyword evidence="2" id="KW-1003">Cell membrane</keyword>
<evidence type="ECO:0000256" key="6">
    <source>
        <dbReference type="SAM" id="MobiDB-lite"/>
    </source>
</evidence>
<dbReference type="Proteomes" id="UP000233551">
    <property type="component" value="Unassembled WGS sequence"/>
</dbReference>
<organism evidence="8 9">
    <name type="scientific">Punica granatum</name>
    <name type="common">Pomegranate</name>
    <dbReference type="NCBI Taxonomy" id="22663"/>
    <lineage>
        <taxon>Eukaryota</taxon>
        <taxon>Viridiplantae</taxon>
        <taxon>Streptophyta</taxon>
        <taxon>Embryophyta</taxon>
        <taxon>Tracheophyta</taxon>
        <taxon>Spermatophyta</taxon>
        <taxon>Magnoliopsida</taxon>
        <taxon>eudicotyledons</taxon>
        <taxon>Gunneridae</taxon>
        <taxon>Pentapetalae</taxon>
        <taxon>rosids</taxon>
        <taxon>malvids</taxon>
        <taxon>Myrtales</taxon>
        <taxon>Lythraceae</taxon>
        <taxon>Punica</taxon>
    </lineage>
</organism>
<evidence type="ECO:0000256" key="3">
    <source>
        <dbReference type="ARBA" id="ARBA00022692"/>
    </source>
</evidence>
<feature type="compositionally biased region" description="Polar residues" evidence="6">
    <location>
        <begin position="50"/>
        <end position="76"/>
    </location>
</feature>
<evidence type="ECO:0000313" key="9">
    <source>
        <dbReference type="Proteomes" id="UP000233551"/>
    </source>
</evidence>
<protein>
    <submittedName>
        <fullName evidence="8">Uncharacterized protein</fullName>
    </submittedName>
</protein>